<organism evidence="1 2">
    <name type="scientific">Candidatus Woykebacteria bacterium RIFCSPHIGHO2_02_FULL_43_16b</name>
    <dbReference type="NCBI Taxonomy" id="1802601"/>
    <lineage>
        <taxon>Bacteria</taxon>
        <taxon>Candidatus Woykeibacteriota</taxon>
    </lineage>
</organism>
<gene>
    <name evidence="1" type="ORF">A3J50_03510</name>
</gene>
<reference evidence="1 2" key="1">
    <citation type="journal article" date="2016" name="Nat. Commun.">
        <title>Thousands of microbial genomes shed light on interconnected biogeochemical processes in an aquifer system.</title>
        <authorList>
            <person name="Anantharaman K."/>
            <person name="Brown C.T."/>
            <person name="Hug L.A."/>
            <person name="Sharon I."/>
            <person name="Castelle C.J."/>
            <person name="Probst A.J."/>
            <person name="Thomas B.C."/>
            <person name="Singh A."/>
            <person name="Wilkins M.J."/>
            <person name="Karaoz U."/>
            <person name="Brodie E.L."/>
            <person name="Williams K.H."/>
            <person name="Hubbard S.S."/>
            <person name="Banfield J.F."/>
        </authorList>
    </citation>
    <scope>NUCLEOTIDE SEQUENCE [LARGE SCALE GENOMIC DNA]</scope>
</reference>
<protein>
    <submittedName>
        <fullName evidence="1">Uncharacterized protein</fullName>
    </submittedName>
</protein>
<dbReference type="Proteomes" id="UP000177821">
    <property type="component" value="Unassembled WGS sequence"/>
</dbReference>
<dbReference type="EMBL" id="MHCX01000032">
    <property type="protein sequence ID" value="OGY29248.1"/>
    <property type="molecule type" value="Genomic_DNA"/>
</dbReference>
<sequence length="118" mass="13201">MRDSYRDLALLVAGGAFSQVLHHARGTNLTLFFPHEPRVIIESQSAMVRVAYGSLETPARMFILEARLMLLPLDEPTWSIQLVLVSSAPGDVEHVVTFREGLPQVGEFVLISSELRRE</sequence>
<proteinExistence type="predicted"/>
<comment type="caution">
    <text evidence="1">The sequence shown here is derived from an EMBL/GenBank/DDBJ whole genome shotgun (WGS) entry which is preliminary data.</text>
</comment>
<accession>A0A1G1WNC2</accession>
<dbReference type="AlphaFoldDB" id="A0A1G1WNC2"/>
<name>A0A1G1WNC2_9BACT</name>
<evidence type="ECO:0000313" key="2">
    <source>
        <dbReference type="Proteomes" id="UP000177821"/>
    </source>
</evidence>
<evidence type="ECO:0000313" key="1">
    <source>
        <dbReference type="EMBL" id="OGY29248.1"/>
    </source>
</evidence>